<dbReference type="InParanoid" id="A0A7R8YX48"/>
<evidence type="ECO:0000313" key="3">
    <source>
        <dbReference type="Proteomes" id="UP000594454"/>
    </source>
</evidence>
<sequence length="277" mass="31839">MDKLVEIPLDDLIALREKYRLRLADQGLGFFVLNNYIKWLQQDPNMGNFHTYSLNGDWSDGTFVTINHNQIFGDTLNEDKSRLTKSLCLLDLDPKKHYRYNYKEPVRPAVWDFIKQRSLKTGLEWKFLWYYLTPECGAKVVVPELPKGFVAGLLTEKDISAVNSSWPFHFDDSIKRLQCLHKYNIQMGIYTESGELAGFSLRYEFGALAVLHVNEPFRKRGLGTYLVKAMSKKIGECGEYTTSGIEEGNVASIGLFESIGFKKNGFLYYLEILPSNE</sequence>
<organism evidence="2 3">
    <name type="scientific">Hermetia illucens</name>
    <name type="common">Black soldier fly</name>
    <dbReference type="NCBI Taxonomy" id="343691"/>
    <lineage>
        <taxon>Eukaryota</taxon>
        <taxon>Metazoa</taxon>
        <taxon>Ecdysozoa</taxon>
        <taxon>Arthropoda</taxon>
        <taxon>Hexapoda</taxon>
        <taxon>Insecta</taxon>
        <taxon>Pterygota</taxon>
        <taxon>Neoptera</taxon>
        <taxon>Endopterygota</taxon>
        <taxon>Diptera</taxon>
        <taxon>Brachycera</taxon>
        <taxon>Stratiomyomorpha</taxon>
        <taxon>Stratiomyidae</taxon>
        <taxon>Hermetiinae</taxon>
        <taxon>Hermetia</taxon>
    </lineage>
</organism>
<keyword evidence="3" id="KW-1185">Reference proteome</keyword>
<dbReference type="PANTHER" id="PTHR20958:SF10">
    <property type="entry name" value="GH05617P-RELATED"/>
    <property type="match status" value="1"/>
</dbReference>
<dbReference type="PROSITE" id="PS51186">
    <property type="entry name" value="GNAT"/>
    <property type="match status" value="1"/>
</dbReference>
<dbReference type="GO" id="GO:0016747">
    <property type="term" value="F:acyltransferase activity, transferring groups other than amino-acyl groups"/>
    <property type="evidence" value="ECO:0007669"/>
    <property type="project" value="InterPro"/>
</dbReference>
<accession>A0A7R8YX48</accession>
<dbReference type="Pfam" id="PF08445">
    <property type="entry name" value="FR47"/>
    <property type="match status" value="1"/>
</dbReference>
<dbReference type="SUPFAM" id="SSF55729">
    <property type="entry name" value="Acyl-CoA N-acyltransferases (Nat)"/>
    <property type="match status" value="1"/>
</dbReference>
<dbReference type="AlphaFoldDB" id="A0A7R8YX48"/>
<dbReference type="Gene3D" id="3.40.630.30">
    <property type="match status" value="2"/>
</dbReference>
<evidence type="ECO:0000259" key="1">
    <source>
        <dbReference type="PROSITE" id="PS51186"/>
    </source>
</evidence>
<reference evidence="2 3" key="1">
    <citation type="submission" date="2020-11" db="EMBL/GenBank/DDBJ databases">
        <authorList>
            <person name="Wallbank WR R."/>
            <person name="Pardo Diaz C."/>
            <person name="Kozak K."/>
            <person name="Martin S."/>
            <person name="Jiggins C."/>
            <person name="Moest M."/>
            <person name="Warren A I."/>
            <person name="Generalovic N T."/>
            <person name="Byers J.R.P. K."/>
            <person name="Montejo-Kovacevich G."/>
            <person name="Yen C E."/>
        </authorList>
    </citation>
    <scope>NUCLEOTIDE SEQUENCE [LARGE SCALE GENOMIC DNA]</scope>
</reference>
<dbReference type="InterPro" id="IPR013653">
    <property type="entry name" value="GCN5-like_dom"/>
</dbReference>
<dbReference type="EMBL" id="LR899012">
    <property type="protein sequence ID" value="CAD7087512.1"/>
    <property type="molecule type" value="Genomic_DNA"/>
</dbReference>
<dbReference type="OrthoDB" id="61870at2759"/>
<name>A0A7R8YX48_HERIL</name>
<dbReference type="InterPro" id="IPR000182">
    <property type="entry name" value="GNAT_dom"/>
</dbReference>
<dbReference type="PANTHER" id="PTHR20958">
    <property type="entry name" value="GLYCINE N-ACYLTRANSFERASE-LIKE PROTEIN"/>
    <property type="match status" value="1"/>
</dbReference>
<dbReference type="Proteomes" id="UP000594454">
    <property type="component" value="Chromosome 4"/>
</dbReference>
<feature type="domain" description="N-acetyltransferase" evidence="1">
    <location>
        <begin position="149"/>
        <end position="277"/>
    </location>
</feature>
<dbReference type="InterPro" id="IPR016181">
    <property type="entry name" value="Acyl_CoA_acyltransferase"/>
</dbReference>
<proteinExistence type="predicted"/>
<gene>
    <name evidence="2" type="ORF">HERILL_LOCUS10216</name>
</gene>
<dbReference type="InterPro" id="IPR053225">
    <property type="entry name" value="Acyl-CoA_N-acyltransferase"/>
</dbReference>
<evidence type="ECO:0000313" key="2">
    <source>
        <dbReference type="EMBL" id="CAD7087512.1"/>
    </source>
</evidence>
<protein>
    <recommendedName>
        <fullName evidence="1">N-acetyltransferase domain-containing protein</fullName>
    </recommendedName>
</protein>